<protein>
    <recommendedName>
        <fullName evidence="3">Ribosomal protein S10</fullName>
    </recommendedName>
</protein>
<evidence type="ECO:0000313" key="1">
    <source>
        <dbReference type="EMBL" id="GIX74062.1"/>
    </source>
</evidence>
<accession>A0AAV4MNE1</accession>
<reference evidence="1 2" key="1">
    <citation type="submission" date="2021-06" db="EMBL/GenBank/DDBJ databases">
        <title>Caerostris extrusa draft genome.</title>
        <authorList>
            <person name="Kono N."/>
            <person name="Arakawa K."/>
        </authorList>
    </citation>
    <scope>NUCLEOTIDE SEQUENCE [LARGE SCALE GENOMIC DNA]</scope>
</reference>
<keyword evidence="2" id="KW-1185">Reference proteome</keyword>
<proteinExistence type="predicted"/>
<evidence type="ECO:0008006" key="3">
    <source>
        <dbReference type="Google" id="ProtNLM"/>
    </source>
</evidence>
<dbReference type="Proteomes" id="UP001054945">
    <property type="component" value="Unassembled WGS sequence"/>
</dbReference>
<dbReference type="AlphaFoldDB" id="A0AAV4MNE1"/>
<name>A0AAV4MNE1_CAEEX</name>
<dbReference type="EMBL" id="BPLR01002468">
    <property type="protein sequence ID" value="GIX74062.1"/>
    <property type="molecule type" value="Genomic_DNA"/>
</dbReference>
<comment type="caution">
    <text evidence="1">The sequence shown here is derived from an EMBL/GenBank/DDBJ whole genome shotgun (WGS) entry which is preliminary data.</text>
</comment>
<organism evidence="1 2">
    <name type="scientific">Caerostris extrusa</name>
    <name type="common">Bark spider</name>
    <name type="synonym">Caerostris bankana</name>
    <dbReference type="NCBI Taxonomy" id="172846"/>
    <lineage>
        <taxon>Eukaryota</taxon>
        <taxon>Metazoa</taxon>
        <taxon>Ecdysozoa</taxon>
        <taxon>Arthropoda</taxon>
        <taxon>Chelicerata</taxon>
        <taxon>Arachnida</taxon>
        <taxon>Araneae</taxon>
        <taxon>Araneomorphae</taxon>
        <taxon>Entelegynae</taxon>
        <taxon>Araneoidea</taxon>
        <taxon>Araneidae</taxon>
        <taxon>Caerostris</taxon>
    </lineage>
</organism>
<sequence>MDIDLSLPHKANPPPPLKKGNAISISRWSRYNMAIPHANSMIKNKNSQKIVSLFLQRYPPLGKRTHYLQTKKKNTRKYDIRFKVVPYYYQRFRLSTPPLLHENLPSLHDSTGRLRLRSNNLLSFFSLSRSTYAMSWTS</sequence>
<evidence type="ECO:0000313" key="2">
    <source>
        <dbReference type="Proteomes" id="UP001054945"/>
    </source>
</evidence>
<gene>
    <name evidence="1" type="ORF">CEXT_789031</name>
</gene>